<dbReference type="Proteomes" id="UP000249634">
    <property type="component" value="Chromosome 1"/>
</dbReference>
<organism evidence="1 2">
    <name type="scientific">Streptococcus thermophilus</name>
    <dbReference type="NCBI Taxonomy" id="1308"/>
    <lineage>
        <taxon>Bacteria</taxon>
        <taxon>Bacillati</taxon>
        <taxon>Bacillota</taxon>
        <taxon>Bacilli</taxon>
        <taxon>Lactobacillales</taxon>
        <taxon>Streptococcaceae</taxon>
        <taxon>Streptococcus</taxon>
    </lineage>
</organism>
<dbReference type="RefSeq" id="WP_111679107.1">
    <property type="nucleotide sequence ID" value="NZ_BPPS01000013.1"/>
</dbReference>
<accession>A0A2X3URB5</accession>
<name>A0A2X3URB5_STRTR</name>
<evidence type="ECO:0000313" key="1">
    <source>
        <dbReference type="EMBL" id="SQF23987.1"/>
    </source>
</evidence>
<evidence type="ECO:0000313" key="2">
    <source>
        <dbReference type="Proteomes" id="UP000249634"/>
    </source>
</evidence>
<protein>
    <submittedName>
        <fullName evidence="1">Integral membrane protein DUF95</fullName>
    </submittedName>
</protein>
<dbReference type="AlphaFoldDB" id="A0A2X3URB5"/>
<dbReference type="InterPro" id="IPR002798">
    <property type="entry name" value="SpoIIM-like"/>
</dbReference>
<gene>
    <name evidence="1" type="ORF">NCTC12958_00151</name>
</gene>
<reference evidence="1 2" key="1">
    <citation type="submission" date="2018-06" db="EMBL/GenBank/DDBJ databases">
        <authorList>
            <consortium name="Pathogen Informatics"/>
            <person name="Doyle S."/>
        </authorList>
    </citation>
    <scope>NUCLEOTIDE SEQUENCE [LARGE SCALE GENOMIC DNA]</scope>
    <source>
        <strain evidence="1 2">NCTC12958</strain>
    </source>
</reference>
<dbReference type="Pfam" id="PF01944">
    <property type="entry name" value="SpoIIM"/>
    <property type="match status" value="1"/>
</dbReference>
<sequence>MRGKKYLILTYLLTALIVFYFSTSSEKQVISNYNVAFGFEDFIQILLKNSIASIWLLLAYIFGESIIYIFFIINGVVLGLLLSSFSSITYLLLVLPHGMIEIGSYVYLSDTIMNMRNQNQDKKKVTKRFIVSFLLLALAAGVETFITPFMINFIS</sequence>
<dbReference type="EMBL" id="LS483339">
    <property type="protein sequence ID" value="SQF23987.1"/>
    <property type="molecule type" value="Genomic_DNA"/>
</dbReference>
<proteinExistence type="predicted"/>